<keyword evidence="10" id="KW-1185">Reference proteome</keyword>
<dbReference type="EMBL" id="CM001402">
    <property type="protein sequence ID" value="EHO42204.1"/>
    <property type="molecule type" value="Genomic_DNA"/>
</dbReference>
<gene>
    <name evidence="8" type="ORF">Cabys_1427</name>
    <name evidence="9" type="ORF">Calab_2594</name>
</gene>
<evidence type="ECO:0000313" key="8">
    <source>
        <dbReference type="EMBL" id="APF18176.1"/>
    </source>
</evidence>
<evidence type="ECO:0000313" key="10">
    <source>
        <dbReference type="Proteomes" id="UP000004671"/>
    </source>
</evidence>
<organism evidence="9 10">
    <name type="scientific">Caldithrix abyssi DSM 13497</name>
    <dbReference type="NCBI Taxonomy" id="880073"/>
    <lineage>
        <taxon>Bacteria</taxon>
        <taxon>Pseudomonadati</taxon>
        <taxon>Calditrichota</taxon>
        <taxon>Calditrichia</taxon>
        <taxon>Calditrichales</taxon>
        <taxon>Calditrichaceae</taxon>
        <taxon>Caldithrix</taxon>
    </lineage>
</organism>
<feature type="transmembrane region" description="Helical" evidence="6">
    <location>
        <begin position="12"/>
        <end position="32"/>
    </location>
</feature>
<dbReference type="GO" id="GO:0005886">
    <property type="term" value="C:plasma membrane"/>
    <property type="evidence" value="ECO:0007669"/>
    <property type="project" value="UniProtKB-SubCell"/>
</dbReference>
<reference evidence="9 10" key="1">
    <citation type="submission" date="2011-09" db="EMBL/GenBank/DDBJ databases">
        <title>The permanent draft genome of Caldithrix abyssi DSM 13497.</title>
        <authorList>
            <consortium name="US DOE Joint Genome Institute (JGI-PGF)"/>
            <person name="Lucas S."/>
            <person name="Han J."/>
            <person name="Lapidus A."/>
            <person name="Bruce D."/>
            <person name="Goodwin L."/>
            <person name="Pitluck S."/>
            <person name="Peters L."/>
            <person name="Kyrpides N."/>
            <person name="Mavromatis K."/>
            <person name="Ivanova N."/>
            <person name="Mikhailova N."/>
            <person name="Chertkov O."/>
            <person name="Detter J.C."/>
            <person name="Tapia R."/>
            <person name="Han C."/>
            <person name="Land M."/>
            <person name="Hauser L."/>
            <person name="Markowitz V."/>
            <person name="Cheng J.-F."/>
            <person name="Hugenholtz P."/>
            <person name="Woyke T."/>
            <person name="Wu D."/>
            <person name="Spring S."/>
            <person name="Brambilla E."/>
            <person name="Klenk H.-P."/>
            <person name="Eisen J.A."/>
        </authorList>
    </citation>
    <scope>NUCLEOTIDE SEQUENCE [LARGE SCALE GENOMIC DNA]</scope>
    <source>
        <strain evidence="9 10">DSM 13497</strain>
    </source>
</reference>
<keyword evidence="4 6" id="KW-1133">Transmembrane helix</keyword>
<keyword evidence="3 6" id="KW-0812">Transmembrane</keyword>
<dbReference type="PANTHER" id="PTHR42709:SF6">
    <property type="entry name" value="UNDECAPRENYL PHOSPHATE TRANSPORTER A"/>
    <property type="match status" value="1"/>
</dbReference>
<feature type="transmembrane region" description="Helical" evidence="6">
    <location>
        <begin position="137"/>
        <end position="159"/>
    </location>
</feature>
<reference evidence="8 11" key="2">
    <citation type="submission" date="2016-11" db="EMBL/GenBank/DDBJ databases">
        <title>Genomic analysis of Caldithrix abyssi and proposal of a novel bacterial phylum Caldithrichaeota.</title>
        <authorList>
            <person name="Kublanov I."/>
            <person name="Sigalova O."/>
            <person name="Gavrilov S."/>
            <person name="Lebedinsky A."/>
            <person name="Ivanova N."/>
            <person name="Daum C."/>
            <person name="Reddy T."/>
            <person name="Klenk H.P."/>
            <person name="Goker M."/>
            <person name="Reva O."/>
            <person name="Miroshnichenko M."/>
            <person name="Kyprides N."/>
            <person name="Woyke T."/>
            <person name="Gelfand M."/>
        </authorList>
    </citation>
    <scope>NUCLEOTIDE SEQUENCE [LARGE SCALE GENOMIC DNA]</scope>
    <source>
        <strain evidence="8 11">LF13</strain>
    </source>
</reference>
<feature type="transmembrane region" description="Helical" evidence="6">
    <location>
        <begin position="52"/>
        <end position="75"/>
    </location>
</feature>
<evidence type="ECO:0000256" key="6">
    <source>
        <dbReference type="SAM" id="Phobius"/>
    </source>
</evidence>
<dbReference type="EMBL" id="CP018099">
    <property type="protein sequence ID" value="APF18176.1"/>
    <property type="molecule type" value="Genomic_DNA"/>
</dbReference>
<dbReference type="PANTHER" id="PTHR42709">
    <property type="entry name" value="ALKALINE PHOSPHATASE LIKE PROTEIN"/>
    <property type="match status" value="1"/>
</dbReference>
<dbReference type="PaxDb" id="880073-Calab_2594"/>
<dbReference type="InterPro" id="IPR051311">
    <property type="entry name" value="DedA_domain"/>
</dbReference>
<evidence type="ECO:0000256" key="3">
    <source>
        <dbReference type="ARBA" id="ARBA00022692"/>
    </source>
</evidence>
<evidence type="ECO:0000259" key="7">
    <source>
        <dbReference type="Pfam" id="PF09335"/>
    </source>
</evidence>
<comment type="subcellular location">
    <subcellularLocation>
        <location evidence="1">Cell membrane</location>
        <topology evidence="1">Multi-pass membrane protein</topology>
    </subcellularLocation>
</comment>
<evidence type="ECO:0000313" key="9">
    <source>
        <dbReference type="EMBL" id="EHO42204.1"/>
    </source>
</evidence>
<feature type="domain" description="VTT" evidence="7">
    <location>
        <begin position="34"/>
        <end position="160"/>
    </location>
</feature>
<dbReference type="AlphaFoldDB" id="H1XP89"/>
<evidence type="ECO:0000313" key="11">
    <source>
        <dbReference type="Proteomes" id="UP000183868"/>
    </source>
</evidence>
<protein>
    <submittedName>
        <fullName evidence="8">Membrane protein DedA, SNARE-associated domain</fullName>
    </submittedName>
    <submittedName>
        <fullName evidence="9">SNARE associated protein</fullName>
    </submittedName>
</protein>
<evidence type="ECO:0000256" key="2">
    <source>
        <dbReference type="ARBA" id="ARBA00022475"/>
    </source>
</evidence>
<evidence type="ECO:0000256" key="1">
    <source>
        <dbReference type="ARBA" id="ARBA00004651"/>
    </source>
</evidence>
<dbReference type="Proteomes" id="UP000183868">
    <property type="component" value="Chromosome"/>
</dbReference>
<name>H1XP89_CALAY</name>
<dbReference type="HOGENOM" id="CLU_044208_1_1_0"/>
<feature type="transmembrane region" description="Helical" evidence="6">
    <location>
        <begin position="179"/>
        <end position="197"/>
    </location>
</feature>
<dbReference type="Proteomes" id="UP000004671">
    <property type="component" value="Chromosome"/>
</dbReference>
<proteinExistence type="predicted"/>
<dbReference type="InterPro" id="IPR032816">
    <property type="entry name" value="VTT_dom"/>
</dbReference>
<evidence type="ECO:0000256" key="5">
    <source>
        <dbReference type="ARBA" id="ARBA00023136"/>
    </source>
</evidence>
<evidence type="ECO:0000256" key="4">
    <source>
        <dbReference type="ARBA" id="ARBA00022989"/>
    </source>
</evidence>
<dbReference type="InParanoid" id="H1XP89"/>
<dbReference type="Pfam" id="PF09335">
    <property type="entry name" value="VTT_dom"/>
    <property type="match status" value="1"/>
</dbReference>
<keyword evidence="2" id="KW-1003">Cell membrane</keyword>
<dbReference type="KEGG" id="caby:Cabys_1427"/>
<dbReference type="RefSeq" id="WP_006929475.1">
    <property type="nucleotide sequence ID" value="NZ_CM001402.1"/>
</dbReference>
<dbReference type="STRING" id="880073.Cabys_1427"/>
<keyword evidence="5 6" id="KW-0472">Membrane</keyword>
<dbReference type="FunCoup" id="H1XP89">
    <property type="interactions" value="27"/>
</dbReference>
<dbReference type="eggNOG" id="COG0586">
    <property type="taxonomic scope" value="Bacteria"/>
</dbReference>
<sequence length="212" mass="24055">MLESLSEFFNQLNPWLAYTLLFVSAFVENVFPPIPGDTVTVIGAYLVSTGKLHFWGVYVSTTLGSVVGFFTMYVIGLRVGTRILESKLLQRFFSVEKSDKVKAWFAKYGYWVIAANRFLSGTRSVISLFAGFFALRWLPVVLLSLLSAAVWNGLLIYGGYLLGVNWEKIVYLIHQYNKFVLIISVLVIILVILLRVVRRRKNVKSIEGKLND</sequence>
<accession>H1XP89</accession>